<organism evidence="7 8">
    <name type="scientific">Sphaerobacter thermophilus (strain ATCC 49802 / DSM 20745 / KCCM 41009 / NCIMB 13125 / S 6022)</name>
    <dbReference type="NCBI Taxonomy" id="479434"/>
    <lineage>
        <taxon>Bacteria</taxon>
        <taxon>Pseudomonadati</taxon>
        <taxon>Thermomicrobiota</taxon>
        <taxon>Thermomicrobia</taxon>
        <taxon>Sphaerobacterales</taxon>
        <taxon>Sphaerobacterineae</taxon>
        <taxon>Sphaerobacteraceae</taxon>
        <taxon>Sphaerobacter</taxon>
    </lineage>
</organism>
<gene>
    <name evidence="7" type="ordered locus">Sthe_1341</name>
</gene>
<evidence type="ECO:0000256" key="2">
    <source>
        <dbReference type="ARBA" id="ARBA00005606"/>
    </source>
</evidence>
<comment type="pathway">
    <text evidence="1">Organosulfur degradation.</text>
</comment>
<reference evidence="7 8" key="2">
    <citation type="journal article" date="2010" name="Stand. Genomic Sci.">
        <title>Complete genome sequence of Desulfohalobium retbaense type strain (HR(100)).</title>
        <authorList>
            <person name="Spring S."/>
            <person name="Nolan M."/>
            <person name="Lapidus A."/>
            <person name="Glavina Del Rio T."/>
            <person name="Copeland A."/>
            <person name="Tice H."/>
            <person name="Cheng J.F."/>
            <person name="Lucas S."/>
            <person name="Land M."/>
            <person name="Chen F."/>
            <person name="Bruce D."/>
            <person name="Goodwin L."/>
            <person name="Pitluck S."/>
            <person name="Ivanova N."/>
            <person name="Mavromatis K."/>
            <person name="Mikhailova N."/>
            <person name="Pati A."/>
            <person name="Chen A."/>
            <person name="Palaniappan K."/>
            <person name="Hauser L."/>
            <person name="Chang Y.J."/>
            <person name="Jeffries C.D."/>
            <person name="Munk C."/>
            <person name="Kiss H."/>
            <person name="Chain P."/>
            <person name="Han C."/>
            <person name="Brettin T."/>
            <person name="Detter J.C."/>
            <person name="Schuler E."/>
            <person name="Goker M."/>
            <person name="Rohde M."/>
            <person name="Bristow J."/>
            <person name="Eisen J.A."/>
            <person name="Markowitz V."/>
            <person name="Hugenholtz P."/>
            <person name="Kyrpides N.C."/>
            <person name="Klenk H.P."/>
        </authorList>
    </citation>
    <scope>NUCLEOTIDE SEQUENCE [LARGE SCALE GENOMIC DNA]</scope>
    <source>
        <strain evidence="8">ATCC 49802 / DSM 20745 / S 6022</strain>
    </source>
</reference>
<dbReference type="EMBL" id="CP001823">
    <property type="protein sequence ID" value="ACZ38776.1"/>
    <property type="molecule type" value="Genomic_DNA"/>
</dbReference>
<name>D1C3F9_SPHTD</name>
<dbReference type="InterPro" id="IPR008826">
    <property type="entry name" value="Se-bd"/>
</dbReference>
<evidence type="ECO:0000256" key="5">
    <source>
        <dbReference type="ARBA" id="ARBA00047539"/>
    </source>
</evidence>
<dbReference type="GO" id="GO:0008430">
    <property type="term" value="F:selenium binding"/>
    <property type="evidence" value="ECO:0007669"/>
    <property type="project" value="InterPro"/>
</dbReference>
<dbReference type="HOGENOM" id="CLU_032512_0_0_0"/>
<evidence type="ECO:0000256" key="4">
    <source>
        <dbReference type="ARBA" id="ARBA00015601"/>
    </source>
</evidence>
<dbReference type="OrthoDB" id="9768634at2"/>
<dbReference type="EC" id="1.8.3.4" evidence="3"/>
<dbReference type="AlphaFoldDB" id="D1C3F9"/>
<dbReference type="GO" id="GO:0018549">
    <property type="term" value="F:methanethiol oxidase activity"/>
    <property type="evidence" value="ECO:0007669"/>
    <property type="project" value="UniProtKB-EC"/>
</dbReference>
<accession>D1C3F9</accession>
<evidence type="ECO:0000256" key="1">
    <source>
        <dbReference type="ARBA" id="ARBA00005177"/>
    </source>
</evidence>
<evidence type="ECO:0000256" key="3">
    <source>
        <dbReference type="ARBA" id="ARBA00012510"/>
    </source>
</evidence>
<dbReference type="InterPro" id="IPR015943">
    <property type="entry name" value="WD40/YVTN_repeat-like_dom_sf"/>
</dbReference>
<evidence type="ECO:0000256" key="6">
    <source>
        <dbReference type="SAM" id="MobiDB-lite"/>
    </source>
</evidence>
<dbReference type="Proteomes" id="UP000002027">
    <property type="component" value="Chromosome 1"/>
</dbReference>
<dbReference type="PANTHER" id="PTHR23300">
    <property type="entry name" value="METHANETHIOL OXIDASE"/>
    <property type="match status" value="1"/>
</dbReference>
<evidence type="ECO:0000313" key="7">
    <source>
        <dbReference type="EMBL" id="ACZ38776.1"/>
    </source>
</evidence>
<dbReference type="eggNOG" id="COG3391">
    <property type="taxonomic scope" value="Bacteria"/>
</dbReference>
<feature type="region of interest" description="Disordered" evidence="6">
    <location>
        <begin position="1"/>
        <end position="22"/>
    </location>
</feature>
<comment type="similarity">
    <text evidence="2">Belongs to the selenium-binding protein family.</text>
</comment>
<dbReference type="KEGG" id="sti:Sthe_1341"/>
<feature type="compositionally biased region" description="Basic and acidic residues" evidence="6">
    <location>
        <begin position="1"/>
        <end position="13"/>
    </location>
</feature>
<dbReference type="SUPFAM" id="SSF75011">
    <property type="entry name" value="3-carboxy-cis,cis-mucoante lactonizing enzyme"/>
    <property type="match status" value="1"/>
</dbReference>
<reference evidence="8" key="1">
    <citation type="submission" date="2009-11" db="EMBL/GenBank/DDBJ databases">
        <title>The complete chromosome 1 of Sphaerobacter thermophilus DSM 20745.</title>
        <authorList>
            <person name="Lucas S."/>
            <person name="Copeland A."/>
            <person name="Lapidus A."/>
            <person name="Glavina del Rio T."/>
            <person name="Dalin E."/>
            <person name="Tice H."/>
            <person name="Bruce D."/>
            <person name="Goodwin L."/>
            <person name="Pitluck S."/>
            <person name="Kyrpides N."/>
            <person name="Mavromatis K."/>
            <person name="Ivanova N."/>
            <person name="Mikhailova N."/>
            <person name="LaButti K.M."/>
            <person name="Clum A."/>
            <person name="Sun H.I."/>
            <person name="Brettin T."/>
            <person name="Detter J.C."/>
            <person name="Han C."/>
            <person name="Larimer F."/>
            <person name="Land M."/>
            <person name="Hauser L."/>
            <person name="Markowitz V."/>
            <person name="Cheng J.F."/>
            <person name="Hugenholtz P."/>
            <person name="Woyke T."/>
            <person name="Wu D."/>
            <person name="Steenblock K."/>
            <person name="Schneider S."/>
            <person name="Pukall R."/>
            <person name="Goeker M."/>
            <person name="Klenk H.P."/>
            <person name="Eisen J.A."/>
        </authorList>
    </citation>
    <scope>NUCLEOTIDE SEQUENCE [LARGE SCALE GENOMIC DNA]</scope>
    <source>
        <strain evidence="8">ATCC 49802 / DSM 20745 / S 6022</strain>
    </source>
</reference>
<keyword evidence="8" id="KW-1185">Reference proteome</keyword>
<dbReference type="RefSeq" id="WP_012871823.1">
    <property type="nucleotide sequence ID" value="NC_013523.1"/>
</dbReference>
<dbReference type="STRING" id="479434.Sthe_1341"/>
<evidence type="ECO:0000313" key="8">
    <source>
        <dbReference type="Proteomes" id="UP000002027"/>
    </source>
</evidence>
<comment type="catalytic activity">
    <reaction evidence="5">
        <text>methanethiol + O2 + H2O = hydrogen sulfide + formaldehyde + H2O2 + H(+)</text>
        <dbReference type="Rhea" id="RHEA:11812"/>
        <dbReference type="ChEBI" id="CHEBI:15377"/>
        <dbReference type="ChEBI" id="CHEBI:15378"/>
        <dbReference type="ChEBI" id="CHEBI:15379"/>
        <dbReference type="ChEBI" id="CHEBI:16007"/>
        <dbReference type="ChEBI" id="CHEBI:16240"/>
        <dbReference type="ChEBI" id="CHEBI:16842"/>
        <dbReference type="ChEBI" id="CHEBI:29919"/>
        <dbReference type="EC" id="1.8.3.4"/>
    </reaction>
</comment>
<protein>
    <recommendedName>
        <fullName evidence="4">Methanethiol oxidase</fullName>
        <ecNumber evidence="3">1.8.3.4</ecNumber>
    </recommendedName>
</protein>
<dbReference type="Gene3D" id="2.130.10.10">
    <property type="entry name" value="YVTN repeat-like/Quinoprotein amine dehydrogenase"/>
    <property type="match status" value="1"/>
</dbReference>
<dbReference type="InParanoid" id="D1C3F9"/>
<sequence>MGSADHASHEHHGPGYASPADAMKAGPEKELYATALYEGTGIEHPDYLATVDVDPNSRTYSQVIHRTDMPHVGDELHHFGWNACSSCHADPGASRRFLIAPGTLSSRVNILDASDPRAPKVHKVIEGEEIKERLNLSAPHTVHCLPDGTIMISMLGDRDGDGPGGFLLLDQDFNITGRWEHDSGAMRFNYDYWHQPRHNVMVSSEWGAPSTFLPGFNLEDVTAGKYGHAIHFWDWEKHDVIKTVDLGDEGLIPLEVRFLHDPDSTHGFVGAALSSTMWHWERKDGDWTVENVIAVEPVEVAGWPFPVPSLITDLLVSMNDRYLYFSNWLHGDIRQYDISDPAKPRLAGQVWVGGLLGRAEEVQGNTLRGGPQMLQLSLDGKRLYVTNSLYSTWDNQFYPDLATAGSHLLQIDCDTERGGMRINKDFFVDFGKEPAGPARAHEMRYPGGDSTSDIWV</sequence>
<dbReference type="Pfam" id="PF05694">
    <property type="entry name" value="SBP56"/>
    <property type="match status" value="1"/>
</dbReference>
<proteinExistence type="inferred from homology"/>
<dbReference type="PANTHER" id="PTHR23300:SF0">
    <property type="entry name" value="METHANETHIOL OXIDASE"/>
    <property type="match status" value="1"/>
</dbReference>